<keyword evidence="3" id="KW-1185">Reference proteome</keyword>
<keyword evidence="1" id="KW-0472">Membrane</keyword>
<protein>
    <submittedName>
        <fullName evidence="2">Uncharacterized protein</fullName>
    </submittedName>
</protein>
<dbReference type="AlphaFoldDB" id="J3MWK4"/>
<dbReference type="Proteomes" id="UP000006038">
    <property type="component" value="Chromosome 9"/>
</dbReference>
<evidence type="ECO:0000313" key="2">
    <source>
        <dbReference type="EnsemblPlants" id="OB09G13830.1"/>
    </source>
</evidence>
<reference evidence="2" key="1">
    <citation type="journal article" date="2013" name="Nat. Commun.">
        <title>Whole-genome sequencing of Oryza brachyantha reveals mechanisms underlying Oryza genome evolution.</title>
        <authorList>
            <person name="Chen J."/>
            <person name="Huang Q."/>
            <person name="Gao D."/>
            <person name="Wang J."/>
            <person name="Lang Y."/>
            <person name="Liu T."/>
            <person name="Li B."/>
            <person name="Bai Z."/>
            <person name="Luis Goicoechea J."/>
            <person name="Liang C."/>
            <person name="Chen C."/>
            <person name="Zhang W."/>
            <person name="Sun S."/>
            <person name="Liao Y."/>
            <person name="Zhang X."/>
            <person name="Yang L."/>
            <person name="Song C."/>
            <person name="Wang M."/>
            <person name="Shi J."/>
            <person name="Liu G."/>
            <person name="Liu J."/>
            <person name="Zhou H."/>
            <person name="Zhou W."/>
            <person name="Yu Q."/>
            <person name="An N."/>
            <person name="Chen Y."/>
            <person name="Cai Q."/>
            <person name="Wang B."/>
            <person name="Liu B."/>
            <person name="Min J."/>
            <person name="Huang Y."/>
            <person name="Wu H."/>
            <person name="Li Z."/>
            <person name="Zhang Y."/>
            <person name="Yin Y."/>
            <person name="Song W."/>
            <person name="Jiang J."/>
            <person name="Jackson S.A."/>
            <person name="Wing R.A."/>
            <person name="Wang J."/>
            <person name="Chen M."/>
        </authorList>
    </citation>
    <scope>NUCLEOTIDE SEQUENCE [LARGE SCALE GENOMIC DNA]</scope>
    <source>
        <strain evidence="2">cv. IRGC 101232</strain>
    </source>
</reference>
<dbReference type="EnsemblPlants" id="OB09G13830.1">
    <property type="protein sequence ID" value="OB09G13830.1"/>
    <property type="gene ID" value="OB09G13830"/>
</dbReference>
<feature type="transmembrane region" description="Helical" evidence="1">
    <location>
        <begin position="58"/>
        <end position="75"/>
    </location>
</feature>
<dbReference type="Gramene" id="OB09G13830.1">
    <property type="protein sequence ID" value="OB09G13830.1"/>
    <property type="gene ID" value="OB09G13830"/>
</dbReference>
<dbReference type="HOGENOM" id="CLU_2593646_0_0_1"/>
<proteinExistence type="predicted"/>
<organism evidence="2">
    <name type="scientific">Oryza brachyantha</name>
    <name type="common">malo sina</name>
    <dbReference type="NCBI Taxonomy" id="4533"/>
    <lineage>
        <taxon>Eukaryota</taxon>
        <taxon>Viridiplantae</taxon>
        <taxon>Streptophyta</taxon>
        <taxon>Embryophyta</taxon>
        <taxon>Tracheophyta</taxon>
        <taxon>Spermatophyta</taxon>
        <taxon>Magnoliopsida</taxon>
        <taxon>Liliopsida</taxon>
        <taxon>Poales</taxon>
        <taxon>Poaceae</taxon>
        <taxon>BOP clade</taxon>
        <taxon>Oryzoideae</taxon>
        <taxon>Oryzeae</taxon>
        <taxon>Oryzinae</taxon>
        <taxon>Oryza</taxon>
    </lineage>
</organism>
<keyword evidence="1" id="KW-1133">Transmembrane helix</keyword>
<sequence>MQSKPAMPCTNQLASHPFFARRYACSHIHLCMHASMYILLLLFYFLREYPMRPHDVRFYICSCVLPYHLTLSTVLDPNSP</sequence>
<feature type="transmembrane region" description="Helical" evidence="1">
    <location>
        <begin position="27"/>
        <end position="46"/>
    </location>
</feature>
<reference evidence="2" key="2">
    <citation type="submission" date="2013-04" db="UniProtKB">
        <authorList>
            <consortium name="EnsemblPlants"/>
        </authorList>
    </citation>
    <scope>IDENTIFICATION</scope>
</reference>
<keyword evidence="1" id="KW-0812">Transmembrane</keyword>
<evidence type="ECO:0000313" key="3">
    <source>
        <dbReference type="Proteomes" id="UP000006038"/>
    </source>
</evidence>
<name>J3MWK4_ORYBR</name>
<evidence type="ECO:0000256" key="1">
    <source>
        <dbReference type="SAM" id="Phobius"/>
    </source>
</evidence>
<accession>J3MWK4</accession>